<evidence type="ECO:0000313" key="2">
    <source>
        <dbReference type="Proteomes" id="UP001447842"/>
    </source>
</evidence>
<dbReference type="RefSeq" id="WP_345973497.1">
    <property type="nucleotide sequence ID" value="NZ_CP147920.1"/>
</dbReference>
<keyword evidence="2" id="KW-1185">Reference proteome</keyword>
<gene>
    <name evidence="1" type="ORF">WCY31_05290</name>
</gene>
<reference evidence="1 2" key="1">
    <citation type="submission" date="2024-03" db="EMBL/GenBank/DDBJ databases">
        <title>Sulfurimonas sp. HSL3-1.</title>
        <authorList>
            <person name="Wang S."/>
        </authorList>
    </citation>
    <scope>NUCLEOTIDE SEQUENCE [LARGE SCALE GENOMIC DNA]</scope>
    <source>
        <strain evidence="1 2">HSL3-1</strain>
    </source>
</reference>
<protein>
    <submittedName>
        <fullName evidence="1">Uncharacterized protein</fullName>
    </submittedName>
</protein>
<dbReference type="Proteomes" id="UP001447842">
    <property type="component" value="Chromosome"/>
</dbReference>
<dbReference type="EMBL" id="CP147920">
    <property type="protein sequence ID" value="XAU16122.1"/>
    <property type="molecule type" value="Genomic_DNA"/>
</dbReference>
<evidence type="ECO:0000313" key="1">
    <source>
        <dbReference type="EMBL" id="XAU16122.1"/>
    </source>
</evidence>
<name>A0ABZ3HCP3_9BACT</name>
<proteinExistence type="predicted"/>
<sequence>MNLDKLKTAEAEFFAMYPGGFGDEALLPIVKRHHSAEIGRQVETLFAENAFGQPDEVCDNFAKIVSKSSMISFFEKPRVRDMVKGMSPEQKDMLSIALYELLHGNEKEGFEGLVEVLSYYKLAKWSLVSMLPYYYNRRKAFFIKPTTTKNILKHFEIGELVYKPRPAYAFYKGYSKVLNEMKKRVDPSLGKDNAAFTGFLMMAMGMEERRHG</sequence>
<accession>A0ABZ3HCP3</accession>
<organism evidence="1 2">
    <name type="scientific">Sulfurimonas diazotrophicus</name>
    <dbReference type="NCBI Taxonomy" id="3131939"/>
    <lineage>
        <taxon>Bacteria</taxon>
        <taxon>Pseudomonadati</taxon>
        <taxon>Campylobacterota</taxon>
        <taxon>Epsilonproteobacteria</taxon>
        <taxon>Campylobacterales</taxon>
        <taxon>Sulfurimonadaceae</taxon>
        <taxon>Sulfurimonas</taxon>
    </lineage>
</organism>